<dbReference type="GO" id="GO:0007130">
    <property type="term" value="P:synaptonemal complex assembly"/>
    <property type="evidence" value="ECO:0007669"/>
    <property type="project" value="TreeGrafter"/>
</dbReference>
<dbReference type="Pfam" id="PF08631">
    <property type="entry name" value="SPO22"/>
    <property type="match status" value="1"/>
</dbReference>
<comment type="caution">
    <text evidence="4">The sequence shown here is derived from an EMBL/GenBank/DDBJ whole genome shotgun (WGS) entry which is preliminary data.</text>
</comment>
<dbReference type="InterPro" id="IPR011990">
    <property type="entry name" value="TPR-like_helical_dom_sf"/>
</dbReference>
<proteinExistence type="predicted"/>
<keyword evidence="1" id="KW-0469">Meiosis</keyword>
<protein>
    <recommendedName>
        <fullName evidence="2">Protein ZIP4 homolog</fullName>
    </recommendedName>
</protein>
<feature type="region of interest" description="Disordered" evidence="3">
    <location>
        <begin position="374"/>
        <end position="393"/>
    </location>
</feature>
<dbReference type="AlphaFoldDB" id="A0A8J6H2K7"/>
<dbReference type="FunFam" id="1.25.40.10:FF:000739">
    <property type="entry name" value="Testis expressed 11"/>
    <property type="match status" value="1"/>
</dbReference>
<dbReference type="GO" id="GO:0000801">
    <property type="term" value="C:central element"/>
    <property type="evidence" value="ECO:0007669"/>
    <property type="project" value="TreeGrafter"/>
</dbReference>
<gene>
    <name evidence="4" type="ORF">LTLLF_206215</name>
</gene>
<accession>A0A8J6H2K7</accession>
<dbReference type="Proteomes" id="UP000710432">
    <property type="component" value="Unassembled WGS sequence"/>
</dbReference>
<dbReference type="EMBL" id="JAATJU010000800">
    <property type="protein sequence ID" value="KAH0520488.1"/>
    <property type="molecule type" value="Genomic_DNA"/>
</dbReference>
<evidence type="ECO:0000313" key="5">
    <source>
        <dbReference type="Proteomes" id="UP000710432"/>
    </source>
</evidence>
<dbReference type="InterPro" id="IPR042861">
    <property type="entry name" value="TEX11"/>
</dbReference>
<evidence type="ECO:0000256" key="2">
    <source>
        <dbReference type="ARBA" id="ARBA00031845"/>
    </source>
</evidence>
<dbReference type="SUPFAM" id="SSF48452">
    <property type="entry name" value="TPR-like"/>
    <property type="match status" value="1"/>
</dbReference>
<evidence type="ECO:0000256" key="1">
    <source>
        <dbReference type="ARBA" id="ARBA00023254"/>
    </source>
</evidence>
<dbReference type="InterPro" id="IPR013940">
    <property type="entry name" value="Spo22/ZIP4/TEX11"/>
</dbReference>
<sequence>MLLQKDQVLIAEEKIKEILRGHQTRSQLTRDLVNWLHNILWEKAARSFKVQNYTDALHWYSYSLKLYECDQEKLDLVKLKRNMASCYLHLKQLDKAKEAVTETEQQNPTNIFTQFYIFKIAVMEGNSDRALQVVRTLEKLLTDEELDDDGLFESEVSPTKILSLAIQFALEVIHIYPLLYSFFKKRIHHHQLGIRECLVRIILQQVSRMPESENKIFSFRQDVADFDSDCVQLTEFSAFIDVVFFSYQLSLFCPSDQGLLIAQKTCLLVAAAADLEQGRKAPTTYEQEGYPEEEILWLMIKSWNTGILMYSRNMYESAKRWAGLALDFLGHLGSLKTSYEAKVNLLYVNLMEALDKRWELRSAEMAERLRALIEPPKDPGSVPSTHTTARHHL</sequence>
<dbReference type="GO" id="GO:0007131">
    <property type="term" value="P:reciprocal meiotic recombination"/>
    <property type="evidence" value="ECO:0007669"/>
    <property type="project" value="TreeGrafter"/>
</dbReference>
<dbReference type="PANTHER" id="PTHR47083:SF1">
    <property type="entry name" value="TESTIS-EXPRESSED PROTEIN 11"/>
    <property type="match status" value="1"/>
</dbReference>
<dbReference type="Gene3D" id="1.25.40.10">
    <property type="entry name" value="Tetratricopeptide repeat domain"/>
    <property type="match status" value="1"/>
</dbReference>
<evidence type="ECO:0000256" key="3">
    <source>
        <dbReference type="SAM" id="MobiDB-lite"/>
    </source>
</evidence>
<dbReference type="GO" id="GO:0007060">
    <property type="term" value="P:male meiosis chromosome segregation"/>
    <property type="evidence" value="ECO:0007669"/>
    <property type="project" value="TreeGrafter"/>
</dbReference>
<evidence type="ECO:0000313" key="4">
    <source>
        <dbReference type="EMBL" id="KAH0520488.1"/>
    </source>
</evidence>
<dbReference type="PANTHER" id="PTHR47083">
    <property type="entry name" value="TESTIS-EXPRESSED PROTEIN 11"/>
    <property type="match status" value="1"/>
</dbReference>
<reference evidence="4" key="1">
    <citation type="submission" date="2020-03" db="EMBL/GenBank/DDBJ databases">
        <title>Studies in the Genomics of Life Span.</title>
        <authorList>
            <person name="Glass D."/>
        </authorList>
    </citation>
    <scope>NUCLEOTIDE SEQUENCE</scope>
    <source>
        <strain evidence="4">LTLLF</strain>
        <tissue evidence="4">Muscle</tissue>
    </source>
</reference>
<organism evidence="4 5">
    <name type="scientific">Microtus ochrogaster</name>
    <name type="common">Prairie vole</name>
    <dbReference type="NCBI Taxonomy" id="79684"/>
    <lineage>
        <taxon>Eukaryota</taxon>
        <taxon>Metazoa</taxon>
        <taxon>Chordata</taxon>
        <taxon>Craniata</taxon>
        <taxon>Vertebrata</taxon>
        <taxon>Euteleostomi</taxon>
        <taxon>Mammalia</taxon>
        <taxon>Eutheria</taxon>
        <taxon>Euarchontoglires</taxon>
        <taxon>Glires</taxon>
        <taxon>Rodentia</taxon>
        <taxon>Myomorpha</taxon>
        <taxon>Muroidea</taxon>
        <taxon>Cricetidae</taxon>
        <taxon>Arvicolinae</taxon>
        <taxon>Microtus</taxon>
    </lineage>
</organism>
<name>A0A8J6H2K7_MICOH</name>